<evidence type="ECO:0000256" key="2">
    <source>
        <dbReference type="SAM" id="SignalP"/>
    </source>
</evidence>
<evidence type="ECO:0000313" key="4">
    <source>
        <dbReference type="Proteomes" id="UP001284601"/>
    </source>
</evidence>
<dbReference type="Proteomes" id="UP001284601">
    <property type="component" value="Unassembled WGS sequence"/>
</dbReference>
<gene>
    <name evidence="3" type="ORF">R7226_07240</name>
</gene>
<dbReference type="PROSITE" id="PS51318">
    <property type="entry name" value="TAT"/>
    <property type="match status" value="1"/>
</dbReference>
<keyword evidence="4" id="KW-1185">Reference proteome</keyword>
<feature type="compositionally biased region" description="Pro residues" evidence="1">
    <location>
        <begin position="193"/>
        <end position="214"/>
    </location>
</feature>
<dbReference type="InterPro" id="IPR006311">
    <property type="entry name" value="TAT_signal"/>
</dbReference>
<comment type="caution">
    <text evidence="3">The sequence shown here is derived from an EMBL/GenBank/DDBJ whole genome shotgun (WGS) entry which is preliminary data.</text>
</comment>
<dbReference type="RefSeq" id="WP_318596380.1">
    <property type="nucleotide sequence ID" value="NZ_JAWSTH010000012.1"/>
</dbReference>
<protein>
    <recommendedName>
        <fullName evidence="5">Ig-like domain-containing protein</fullName>
    </recommendedName>
</protein>
<reference evidence="3 4" key="2">
    <citation type="submission" date="2023-10" db="EMBL/GenBank/DDBJ databases">
        <authorList>
            <person name="Han X.F."/>
        </authorList>
    </citation>
    <scope>NUCLEOTIDE SEQUENCE [LARGE SCALE GENOMIC DNA]</scope>
    <source>
        <strain evidence="3 4">KCTC 39840</strain>
    </source>
</reference>
<evidence type="ECO:0000256" key="1">
    <source>
        <dbReference type="SAM" id="MobiDB-lite"/>
    </source>
</evidence>
<feature type="chain" id="PRO_5046393455" description="Ig-like domain-containing protein" evidence="2">
    <location>
        <begin position="28"/>
        <end position="380"/>
    </location>
</feature>
<feature type="compositionally biased region" description="Pro residues" evidence="1">
    <location>
        <begin position="221"/>
        <end position="233"/>
    </location>
</feature>
<proteinExistence type="predicted"/>
<dbReference type="EMBL" id="JAWSTH010000012">
    <property type="protein sequence ID" value="MDW5594123.1"/>
    <property type="molecule type" value="Genomic_DNA"/>
</dbReference>
<feature type="region of interest" description="Disordered" evidence="1">
    <location>
        <begin position="192"/>
        <end position="235"/>
    </location>
</feature>
<reference evidence="4" key="1">
    <citation type="submission" date="2023-07" db="EMBL/GenBank/DDBJ databases">
        <title>Conexibacter stalactiti sp. nov., isolated from stalactites in a lava cave and emended description of the genus Conexibacter.</title>
        <authorList>
            <person name="Lee S.D."/>
        </authorList>
    </citation>
    <scope>NUCLEOTIDE SEQUENCE [LARGE SCALE GENOMIC DNA]</scope>
    <source>
        <strain evidence="4">KCTC 39840</strain>
    </source>
</reference>
<organism evidence="3 4">
    <name type="scientific">Conexibacter stalactiti</name>
    <dbReference type="NCBI Taxonomy" id="1940611"/>
    <lineage>
        <taxon>Bacteria</taxon>
        <taxon>Bacillati</taxon>
        <taxon>Actinomycetota</taxon>
        <taxon>Thermoleophilia</taxon>
        <taxon>Solirubrobacterales</taxon>
        <taxon>Conexibacteraceae</taxon>
        <taxon>Conexibacter</taxon>
    </lineage>
</organism>
<evidence type="ECO:0008006" key="5">
    <source>
        <dbReference type="Google" id="ProtNLM"/>
    </source>
</evidence>
<accession>A0ABU4HLD5</accession>
<feature type="signal peptide" evidence="2">
    <location>
        <begin position="1"/>
        <end position="27"/>
    </location>
</feature>
<name>A0ABU4HLD5_9ACTN</name>
<evidence type="ECO:0000313" key="3">
    <source>
        <dbReference type="EMBL" id="MDW5594123.1"/>
    </source>
</evidence>
<sequence length="380" mass="38263">MRSIRRALTTAALALAGALALAPPAGAQAEVTPRVWALSVAAEAEALVGEPLEALATVRDPDACAGLKRAWGCLHGGASAVAGRGAGDGAAREPGASACLAAGGVQTRCQGWGDTGVEFKLYGPDDPTCALRPLLHRYVALTAAGAGSYASGPFVPEQAGTYRWTVAIADSDNTAPPVGCADAAVVTVAQVPSMPPEQPPAEPGPPPAVVPAPDLPRGDPGAPPTAAAPPAAPVAPAARTAIERLALSARCARPATGGRVAGAVELTAAHAGPVQVRVERALGTRGRERCPAAGGRGRFDGRFRTVTTLRRDLGGGAAARAASSAPRAAATNARAAAGARRLTLNLRLEPALYRITVRAVGDGGRLSAPKRRFLRVLVAR</sequence>
<keyword evidence="2" id="KW-0732">Signal</keyword>